<dbReference type="AlphaFoldDB" id="A0A6P1ZH69"/>
<dbReference type="PANTHER" id="PTHR18964">
    <property type="entry name" value="ROK (REPRESSOR, ORF, KINASE) FAMILY"/>
    <property type="match status" value="1"/>
</dbReference>
<comment type="caution">
    <text evidence="1">The sequence shown here is derived from an EMBL/GenBank/DDBJ whole genome shotgun (WGS) entry which is preliminary data.</text>
</comment>
<dbReference type="PANTHER" id="PTHR18964:SF169">
    <property type="entry name" value="N-ACETYLMANNOSAMINE KINASE"/>
    <property type="match status" value="1"/>
</dbReference>
<dbReference type="GO" id="GO:0019262">
    <property type="term" value="P:N-acetylneuraminate catabolic process"/>
    <property type="evidence" value="ECO:0007669"/>
    <property type="project" value="TreeGrafter"/>
</dbReference>
<dbReference type="Pfam" id="PF00480">
    <property type="entry name" value="ROK"/>
    <property type="match status" value="1"/>
</dbReference>
<dbReference type="Gene3D" id="1.10.10.10">
    <property type="entry name" value="Winged helix-like DNA-binding domain superfamily/Winged helix DNA-binding domain"/>
    <property type="match status" value="1"/>
</dbReference>
<dbReference type="InterPro" id="IPR043129">
    <property type="entry name" value="ATPase_NBD"/>
</dbReference>
<dbReference type="GO" id="GO:0009384">
    <property type="term" value="F:N-acylmannosamine kinase activity"/>
    <property type="evidence" value="ECO:0007669"/>
    <property type="project" value="TreeGrafter"/>
</dbReference>
<organism evidence="1 2">
    <name type="scientific">Oceanidesulfovibrio marinus</name>
    <dbReference type="NCBI Taxonomy" id="370038"/>
    <lineage>
        <taxon>Bacteria</taxon>
        <taxon>Pseudomonadati</taxon>
        <taxon>Thermodesulfobacteriota</taxon>
        <taxon>Desulfovibrionia</taxon>
        <taxon>Desulfovibrionales</taxon>
        <taxon>Desulfovibrionaceae</taxon>
        <taxon>Oceanidesulfovibrio</taxon>
    </lineage>
</organism>
<evidence type="ECO:0000313" key="1">
    <source>
        <dbReference type="EMBL" id="TVM33759.1"/>
    </source>
</evidence>
<reference evidence="1 2" key="1">
    <citation type="submission" date="2018-06" db="EMBL/GenBank/DDBJ databases">
        <title>Complete genome of Desulfovibrio marinus P48SEP.</title>
        <authorList>
            <person name="Crispim J.S."/>
            <person name="Vidigal P.M.P."/>
            <person name="Silva L.C.F."/>
            <person name="Araujo L.C."/>
            <person name="Laguardia C.N."/>
            <person name="Dias R.S."/>
            <person name="Sousa M.P."/>
            <person name="Paula S.O."/>
            <person name="Silva C."/>
        </authorList>
    </citation>
    <scope>NUCLEOTIDE SEQUENCE [LARGE SCALE GENOMIC DNA]</scope>
    <source>
        <strain evidence="1 2">P48SEP</strain>
    </source>
</reference>
<gene>
    <name evidence="1" type="ORF">DQK91_11115</name>
</gene>
<dbReference type="Gene3D" id="3.30.420.40">
    <property type="match status" value="2"/>
</dbReference>
<keyword evidence="1" id="KW-0808">Transferase</keyword>
<dbReference type="EMBL" id="QMIF01000006">
    <property type="protein sequence ID" value="TVM33759.1"/>
    <property type="molecule type" value="Genomic_DNA"/>
</dbReference>
<dbReference type="OrthoDB" id="8595273at2"/>
<keyword evidence="1" id="KW-0418">Kinase</keyword>
<dbReference type="SUPFAM" id="SSF53067">
    <property type="entry name" value="Actin-like ATPase domain"/>
    <property type="match status" value="1"/>
</dbReference>
<dbReference type="InterPro" id="IPR036390">
    <property type="entry name" value="WH_DNA-bd_sf"/>
</dbReference>
<dbReference type="SUPFAM" id="SSF46785">
    <property type="entry name" value="Winged helix' DNA-binding domain"/>
    <property type="match status" value="1"/>
</dbReference>
<name>A0A6P1ZH69_9BACT</name>
<accession>A0A6P1ZH69</accession>
<proteinExistence type="predicted"/>
<dbReference type="InterPro" id="IPR000600">
    <property type="entry name" value="ROK"/>
</dbReference>
<sequence length="400" mass="43691">MVPMPKKPPVPEFLPRYNERRVLQVVRRMGEASKADLARQTNLTNTAVGSIVSTLHNKNLLKISGKRHDGQRGQPATLYQLEPEGAFSIGVRVDRNFIQTILIDFEGTVLSRLSHELILPKPETALQIILDDVNLLLDNLSQIQRRRLSGIGLAQPYNLDSWLIELSLPHEDFSQWRTYNLAEQIEDATSIPVSCENDVTAASIAELFYGVGREIDDYTYVFLGPGIGGAIVINGESIRGPNGNAGDIGLMPVPPSGLSSAPKPKGEWDILLNRASINTLIRHLHASGHEVLSFDDVNVLVSGQDAAVNEWMDDCVTALAPVIWSSTALLDSPVVVFGTDLNNAFISQVIAKLERELESTAPEARTPPTLLPGSFGSDAEAMGAANLPFFYHFSTQNHAV</sequence>
<evidence type="ECO:0000313" key="2">
    <source>
        <dbReference type="Proteomes" id="UP000434052"/>
    </source>
</evidence>
<dbReference type="Proteomes" id="UP000434052">
    <property type="component" value="Unassembled WGS sequence"/>
</dbReference>
<protein>
    <submittedName>
        <fullName evidence="1">N-acylmannosamine kinase</fullName>
    </submittedName>
</protein>
<dbReference type="InterPro" id="IPR036388">
    <property type="entry name" value="WH-like_DNA-bd_sf"/>
</dbReference>